<dbReference type="Pfam" id="PF00106">
    <property type="entry name" value="adh_short"/>
    <property type="match status" value="1"/>
</dbReference>
<keyword evidence="6" id="KW-1185">Reference proteome</keyword>
<dbReference type="STRING" id="1108045.GORHZ_243_00180"/>
<dbReference type="RefSeq" id="WP_006339307.1">
    <property type="nucleotide sequence ID" value="NZ_BAHC01000243.1"/>
</dbReference>
<evidence type="ECO:0000259" key="4">
    <source>
        <dbReference type="Pfam" id="PF00561"/>
    </source>
</evidence>
<comment type="caution">
    <text evidence="5">The sequence shown here is derived from an EMBL/GenBank/DDBJ whole genome shotgun (WGS) entry which is preliminary data.</text>
</comment>
<feature type="domain" description="AB hydrolase-1" evidence="4">
    <location>
        <begin position="32"/>
        <end position="139"/>
    </location>
</feature>
<reference evidence="5 6" key="1">
    <citation type="submission" date="2012-08" db="EMBL/GenBank/DDBJ databases">
        <title>Whole genome shotgun sequence of Gordonia rhizosphera NBRC 16068.</title>
        <authorList>
            <person name="Takarada H."/>
            <person name="Isaki S."/>
            <person name="Hosoyama A."/>
            <person name="Tsuchikane K."/>
            <person name="Katsumata H."/>
            <person name="Baba S."/>
            <person name="Ohji S."/>
            <person name="Yamazaki S."/>
            <person name="Fujita N."/>
        </authorList>
    </citation>
    <scope>NUCLEOTIDE SEQUENCE [LARGE SCALE GENOMIC DNA]</scope>
    <source>
        <strain evidence="5 6">NBRC 16068</strain>
    </source>
</reference>
<sequence length="559" mass="60605">MVEWRKRAVSNDGIGLAVFEVHGSEPDDDDRPTVLLVHGWPDTHHLWTHVAPILARDFHVVAYDCRGFGESDHPSGDATYRLSLLADDLFAVAEAVRPDEPVHVVAHDWGSIQAWEAVARPGAENRIASFVSVSGPSLDDLALWVRENVSHPTPRNLGRLLAQAASSAYTVFFQLPVLPRLFFTAVGSARLWRAFLHRIEGTPPHHVVVATTLRDDMVSGLRLYRANIRPAMTAPQPATTFVPVLEVINERDIALRPAIFDGTHRRVQRLWRLRTPTGHWLPYTHPEYLADVAHDFIATHAPAAGICATGHLDRARLFGMPTPLSGKLAVVTAGGSGLGRELAFALAEMGCALVLADTDLPRLDETARQSKAFGAQVSTYDLDLSDTAAVRSFAESVRAAHGIADIVVNDTGIIWSTSTLDAADDDVDHLLEVERGVIASSRAFGRQMVERGVGGHIVNVAPAVTSERSRESAAGAGVITFSASLRGELADRRIGVTSVRPGPHDSSRDDGPHDLSRRAARAVVAAIIRNKPVATMPSDTTPAHRVAARLSRIIRRHTA</sequence>
<dbReference type="EMBL" id="BAHC01000243">
    <property type="protein sequence ID" value="GAB93744.1"/>
    <property type="molecule type" value="Genomic_DNA"/>
</dbReference>
<evidence type="ECO:0000313" key="5">
    <source>
        <dbReference type="EMBL" id="GAB93744.1"/>
    </source>
</evidence>
<dbReference type="Pfam" id="PF00561">
    <property type="entry name" value="Abhydrolase_1"/>
    <property type="match status" value="1"/>
</dbReference>
<protein>
    <submittedName>
        <fullName evidence="5">Peptidase S33 family protein</fullName>
    </submittedName>
</protein>
<name>K6X4L9_9ACTN</name>
<dbReference type="Proteomes" id="UP000008363">
    <property type="component" value="Unassembled WGS sequence"/>
</dbReference>
<dbReference type="PANTHER" id="PTHR42760">
    <property type="entry name" value="SHORT-CHAIN DEHYDROGENASES/REDUCTASES FAMILY MEMBER"/>
    <property type="match status" value="1"/>
</dbReference>
<evidence type="ECO:0000256" key="1">
    <source>
        <dbReference type="ARBA" id="ARBA00006484"/>
    </source>
</evidence>
<accession>K6X4L9</accession>
<dbReference type="PANTHER" id="PTHR42760:SF5">
    <property type="entry name" value="2-DEHYDRO-3-DEOXY-D-GLUCONATE 5-DEHYDROGENASE"/>
    <property type="match status" value="1"/>
</dbReference>
<dbReference type="GO" id="GO:0016616">
    <property type="term" value="F:oxidoreductase activity, acting on the CH-OH group of donors, NAD or NADP as acceptor"/>
    <property type="evidence" value="ECO:0007669"/>
    <property type="project" value="TreeGrafter"/>
</dbReference>
<organism evidence="5 6">
    <name type="scientific">Gordonia rhizosphera NBRC 16068</name>
    <dbReference type="NCBI Taxonomy" id="1108045"/>
    <lineage>
        <taxon>Bacteria</taxon>
        <taxon>Bacillati</taxon>
        <taxon>Actinomycetota</taxon>
        <taxon>Actinomycetes</taxon>
        <taxon>Mycobacteriales</taxon>
        <taxon>Gordoniaceae</taxon>
        <taxon>Gordonia</taxon>
    </lineage>
</organism>
<dbReference type="SUPFAM" id="SSF53474">
    <property type="entry name" value="alpha/beta-Hydrolases"/>
    <property type="match status" value="1"/>
</dbReference>
<dbReference type="InterPro" id="IPR000073">
    <property type="entry name" value="AB_hydrolase_1"/>
</dbReference>
<dbReference type="Gene3D" id="3.40.50.720">
    <property type="entry name" value="NAD(P)-binding Rossmann-like Domain"/>
    <property type="match status" value="1"/>
</dbReference>
<dbReference type="InterPro" id="IPR002347">
    <property type="entry name" value="SDR_fam"/>
</dbReference>
<dbReference type="eggNOG" id="COG0596">
    <property type="taxonomic scope" value="Bacteria"/>
</dbReference>
<dbReference type="SUPFAM" id="SSF51735">
    <property type="entry name" value="NAD(P)-binding Rossmann-fold domains"/>
    <property type="match status" value="1"/>
</dbReference>
<evidence type="ECO:0000313" key="6">
    <source>
        <dbReference type="Proteomes" id="UP000008363"/>
    </source>
</evidence>
<dbReference type="AlphaFoldDB" id="K6X4L9"/>
<dbReference type="OrthoDB" id="4220752at2"/>
<dbReference type="Gene3D" id="3.40.50.1820">
    <property type="entry name" value="alpha/beta hydrolase"/>
    <property type="match status" value="1"/>
</dbReference>
<dbReference type="CDD" id="cd05233">
    <property type="entry name" value="SDR_c"/>
    <property type="match status" value="1"/>
</dbReference>
<feature type="compositionally biased region" description="Basic and acidic residues" evidence="3">
    <location>
        <begin position="502"/>
        <end position="515"/>
    </location>
</feature>
<comment type="similarity">
    <text evidence="1">Belongs to the short-chain dehydrogenases/reductases (SDR) family.</text>
</comment>
<dbReference type="PRINTS" id="PR00081">
    <property type="entry name" value="GDHRDH"/>
</dbReference>
<dbReference type="InterPro" id="IPR029058">
    <property type="entry name" value="AB_hydrolase_fold"/>
</dbReference>
<keyword evidence="2" id="KW-0560">Oxidoreductase</keyword>
<gene>
    <name evidence="5" type="ORF">GORHZ_243_00180</name>
</gene>
<evidence type="ECO:0000256" key="2">
    <source>
        <dbReference type="ARBA" id="ARBA00023002"/>
    </source>
</evidence>
<proteinExistence type="inferred from homology"/>
<dbReference type="NCBIfam" id="NF004514">
    <property type="entry name" value="PRK05855.1"/>
    <property type="match status" value="1"/>
</dbReference>
<dbReference type="InterPro" id="IPR036291">
    <property type="entry name" value="NAD(P)-bd_dom_sf"/>
</dbReference>
<feature type="region of interest" description="Disordered" evidence="3">
    <location>
        <begin position="496"/>
        <end position="515"/>
    </location>
</feature>
<dbReference type="eggNOG" id="COG0300">
    <property type="taxonomic scope" value="Bacteria"/>
</dbReference>
<evidence type="ECO:0000256" key="3">
    <source>
        <dbReference type="SAM" id="MobiDB-lite"/>
    </source>
</evidence>